<dbReference type="Pfam" id="PF11799">
    <property type="entry name" value="IMS_C"/>
    <property type="match status" value="1"/>
</dbReference>
<dbReference type="Gene3D" id="3.30.70.270">
    <property type="match status" value="2"/>
</dbReference>
<dbReference type="PANTHER" id="PTHR31064:SF37">
    <property type="entry name" value="TRANSPORTER, PUTATIVE (EUROFUNG)-RELATED"/>
    <property type="match status" value="1"/>
</dbReference>
<reference evidence="13" key="1">
    <citation type="journal article" date="2023" name="Mol. Phylogenet. Evol.">
        <title>Genome-scale phylogeny and comparative genomics of the fungal order Sordariales.</title>
        <authorList>
            <person name="Hensen N."/>
            <person name="Bonometti L."/>
            <person name="Westerberg I."/>
            <person name="Brannstrom I.O."/>
            <person name="Guillou S."/>
            <person name="Cros-Aarteil S."/>
            <person name="Calhoun S."/>
            <person name="Haridas S."/>
            <person name="Kuo A."/>
            <person name="Mondo S."/>
            <person name="Pangilinan J."/>
            <person name="Riley R."/>
            <person name="LaButti K."/>
            <person name="Andreopoulos B."/>
            <person name="Lipzen A."/>
            <person name="Chen C."/>
            <person name="Yan M."/>
            <person name="Daum C."/>
            <person name="Ng V."/>
            <person name="Clum A."/>
            <person name="Steindorff A."/>
            <person name="Ohm R.A."/>
            <person name="Martin F."/>
            <person name="Silar P."/>
            <person name="Natvig D.O."/>
            <person name="Lalanne C."/>
            <person name="Gautier V."/>
            <person name="Ament-Velasquez S.L."/>
            <person name="Kruys A."/>
            <person name="Hutchinson M.I."/>
            <person name="Powell A.J."/>
            <person name="Barry K."/>
            <person name="Miller A.N."/>
            <person name="Grigoriev I.V."/>
            <person name="Debuchy R."/>
            <person name="Gladieux P."/>
            <person name="Hiltunen Thoren M."/>
            <person name="Johannesson H."/>
        </authorList>
    </citation>
    <scope>NUCLEOTIDE SEQUENCE</scope>
    <source>
        <strain evidence="13">CBS 626.80</strain>
    </source>
</reference>
<dbReference type="GO" id="GO:0006281">
    <property type="term" value="P:DNA repair"/>
    <property type="evidence" value="ECO:0007669"/>
    <property type="project" value="InterPro"/>
</dbReference>
<dbReference type="InterPro" id="IPR036775">
    <property type="entry name" value="DNA_pol_Y-fam_lit_finger_sf"/>
</dbReference>
<dbReference type="SUPFAM" id="SSF100879">
    <property type="entry name" value="Lesion bypass DNA polymerase (Y-family), little finger domain"/>
    <property type="match status" value="1"/>
</dbReference>
<dbReference type="PANTHER" id="PTHR31064">
    <property type="entry name" value="POTASSIUM TRANSPORT PROTEIN DDB_G0292412-RELATED"/>
    <property type="match status" value="1"/>
</dbReference>
<dbReference type="GO" id="GO:0030007">
    <property type="term" value="P:intracellular potassium ion homeostasis"/>
    <property type="evidence" value="ECO:0007669"/>
    <property type="project" value="TreeGrafter"/>
</dbReference>
<dbReference type="GO" id="GO:0003684">
    <property type="term" value="F:damaged DNA binding"/>
    <property type="evidence" value="ECO:0007669"/>
    <property type="project" value="InterPro"/>
</dbReference>
<evidence type="ECO:0000256" key="11">
    <source>
        <dbReference type="SAM" id="Phobius"/>
    </source>
</evidence>
<keyword evidence="4" id="KW-0813">Transport</keyword>
<evidence type="ECO:0000313" key="13">
    <source>
        <dbReference type="EMBL" id="KAK3947003.1"/>
    </source>
</evidence>
<dbReference type="Proteomes" id="UP001303222">
    <property type="component" value="Unassembled WGS sequence"/>
</dbReference>
<keyword evidence="8" id="KW-0496">Mitochondrion</keyword>
<dbReference type="Pfam" id="PF02386">
    <property type="entry name" value="TrkH"/>
    <property type="match status" value="1"/>
</dbReference>
<feature type="transmembrane region" description="Helical" evidence="11">
    <location>
        <begin position="292"/>
        <end position="311"/>
    </location>
</feature>
<dbReference type="Gene3D" id="1.10.150.810">
    <property type="match status" value="1"/>
</dbReference>
<dbReference type="InterPro" id="IPR043502">
    <property type="entry name" value="DNA/RNA_pol_sf"/>
</dbReference>
<organism evidence="13 14">
    <name type="scientific">Pseudoneurospora amorphoporcata</name>
    <dbReference type="NCBI Taxonomy" id="241081"/>
    <lineage>
        <taxon>Eukaryota</taxon>
        <taxon>Fungi</taxon>
        <taxon>Dikarya</taxon>
        <taxon>Ascomycota</taxon>
        <taxon>Pezizomycotina</taxon>
        <taxon>Sordariomycetes</taxon>
        <taxon>Sordariomycetidae</taxon>
        <taxon>Sordariales</taxon>
        <taxon>Sordariaceae</taxon>
        <taxon>Pseudoneurospora</taxon>
    </lineage>
</organism>
<feature type="compositionally biased region" description="Basic and acidic residues" evidence="10">
    <location>
        <begin position="1248"/>
        <end position="1259"/>
    </location>
</feature>
<dbReference type="InterPro" id="IPR051143">
    <property type="entry name" value="TrkH_K-transport"/>
</dbReference>
<evidence type="ECO:0000256" key="8">
    <source>
        <dbReference type="ARBA" id="ARBA00023128"/>
    </source>
</evidence>
<dbReference type="SUPFAM" id="SSF56672">
    <property type="entry name" value="DNA/RNA polymerases"/>
    <property type="match status" value="1"/>
</dbReference>
<dbReference type="FunFam" id="3.40.1170.60:FF:000012">
    <property type="entry name" value="Putative DNA-directed polymerase kappa"/>
    <property type="match status" value="1"/>
</dbReference>
<name>A0AAN6NMY5_9PEZI</name>
<evidence type="ECO:0000256" key="4">
    <source>
        <dbReference type="ARBA" id="ARBA00022448"/>
    </source>
</evidence>
<proteinExistence type="predicted"/>
<dbReference type="FunFam" id="3.30.1490.100:FF:000010">
    <property type="entry name" value="DNA-directed polymerase kappa"/>
    <property type="match status" value="1"/>
</dbReference>
<feature type="transmembrane region" description="Helical" evidence="11">
    <location>
        <begin position="323"/>
        <end position="347"/>
    </location>
</feature>
<gene>
    <name evidence="13" type="ORF">QBC32DRAFT_374601</name>
</gene>
<dbReference type="FunFam" id="1.10.150.20:FF:000039">
    <property type="entry name" value="Polymerase (DNA directed) kappa"/>
    <property type="match status" value="1"/>
</dbReference>
<accession>A0AAN6NMY5</accession>
<dbReference type="GO" id="GO:0070987">
    <property type="term" value="P:error-free translesion synthesis"/>
    <property type="evidence" value="ECO:0007669"/>
    <property type="project" value="UniProtKB-ARBA"/>
</dbReference>
<dbReference type="FunFam" id="1.10.150.810:FF:000003">
    <property type="entry name" value="DNA polymerase kappa subunit"/>
    <property type="match status" value="1"/>
</dbReference>
<dbReference type="InterPro" id="IPR003445">
    <property type="entry name" value="Cat_transpt"/>
</dbReference>
<evidence type="ECO:0000256" key="3">
    <source>
        <dbReference type="ARBA" id="ARBA00016178"/>
    </source>
</evidence>
<evidence type="ECO:0000256" key="1">
    <source>
        <dbReference type="ARBA" id="ARBA00004141"/>
    </source>
</evidence>
<reference evidence="13" key="2">
    <citation type="submission" date="2023-06" db="EMBL/GenBank/DDBJ databases">
        <authorList>
            <consortium name="Lawrence Berkeley National Laboratory"/>
            <person name="Mondo S.J."/>
            <person name="Hensen N."/>
            <person name="Bonometti L."/>
            <person name="Westerberg I."/>
            <person name="Brannstrom I.O."/>
            <person name="Guillou S."/>
            <person name="Cros-Aarteil S."/>
            <person name="Calhoun S."/>
            <person name="Haridas S."/>
            <person name="Kuo A."/>
            <person name="Pangilinan J."/>
            <person name="Riley R."/>
            <person name="Labutti K."/>
            <person name="Andreopoulos B."/>
            <person name="Lipzen A."/>
            <person name="Chen C."/>
            <person name="Yanf M."/>
            <person name="Daum C."/>
            <person name="Ng V."/>
            <person name="Clum A."/>
            <person name="Steindorff A."/>
            <person name="Ohm R."/>
            <person name="Martin F."/>
            <person name="Silar P."/>
            <person name="Natvig D."/>
            <person name="Lalanne C."/>
            <person name="Gautier V."/>
            <person name="Ament-Velasquez S.L."/>
            <person name="Kruys A."/>
            <person name="Hutchinson M.I."/>
            <person name="Powell A.J."/>
            <person name="Barry K."/>
            <person name="Miller A.N."/>
            <person name="Grigoriev I.V."/>
            <person name="Debuchy R."/>
            <person name="Gladieux P."/>
            <person name="Thoren M.H."/>
            <person name="Johannesson H."/>
        </authorList>
    </citation>
    <scope>NUCLEOTIDE SEQUENCE</scope>
    <source>
        <strain evidence="13">CBS 626.80</strain>
    </source>
</reference>
<dbReference type="InterPro" id="IPR043128">
    <property type="entry name" value="Rev_trsase/Diguanyl_cyclase"/>
</dbReference>
<feature type="transmembrane region" description="Helical" evidence="11">
    <location>
        <begin position="249"/>
        <end position="276"/>
    </location>
</feature>
<dbReference type="EMBL" id="MU859447">
    <property type="protein sequence ID" value="KAK3947003.1"/>
    <property type="molecule type" value="Genomic_DNA"/>
</dbReference>
<dbReference type="InterPro" id="IPR017961">
    <property type="entry name" value="DNA_pol_Y-fam_little_finger"/>
</dbReference>
<dbReference type="Gene3D" id="3.30.1490.100">
    <property type="entry name" value="DNA polymerase, Y-family, little finger domain"/>
    <property type="match status" value="1"/>
</dbReference>
<dbReference type="GO" id="GO:0005886">
    <property type="term" value="C:plasma membrane"/>
    <property type="evidence" value="ECO:0007669"/>
    <property type="project" value="TreeGrafter"/>
</dbReference>
<dbReference type="CDD" id="cd03586">
    <property type="entry name" value="PolY_Pol_IV_kappa"/>
    <property type="match status" value="1"/>
</dbReference>
<dbReference type="Pfam" id="PF11798">
    <property type="entry name" value="IMS_HHH"/>
    <property type="match status" value="1"/>
</dbReference>
<keyword evidence="5 11" id="KW-0812">Transmembrane</keyword>
<dbReference type="InterPro" id="IPR001126">
    <property type="entry name" value="UmuC"/>
</dbReference>
<dbReference type="GO" id="GO:0005739">
    <property type="term" value="C:mitochondrion"/>
    <property type="evidence" value="ECO:0007669"/>
    <property type="project" value="UniProtKB-SubCell"/>
</dbReference>
<dbReference type="FunFam" id="3.30.70.270:FF:000014">
    <property type="entry name" value="DNA polymerase kappa subunit"/>
    <property type="match status" value="1"/>
</dbReference>
<dbReference type="Pfam" id="PF00817">
    <property type="entry name" value="IMS"/>
    <property type="match status" value="1"/>
</dbReference>
<dbReference type="Gene3D" id="3.40.1170.60">
    <property type="match status" value="1"/>
</dbReference>
<dbReference type="InterPro" id="IPR024728">
    <property type="entry name" value="PolY_HhH_motif"/>
</dbReference>
<feature type="transmembrane region" description="Helical" evidence="11">
    <location>
        <begin position="12"/>
        <end position="29"/>
    </location>
</feature>
<evidence type="ECO:0000256" key="2">
    <source>
        <dbReference type="ARBA" id="ARBA00004173"/>
    </source>
</evidence>
<dbReference type="InterPro" id="IPR022880">
    <property type="entry name" value="DNApol_IV"/>
</dbReference>
<feature type="transmembrane region" description="Helical" evidence="11">
    <location>
        <begin position="391"/>
        <end position="411"/>
    </location>
</feature>
<dbReference type="Gene3D" id="1.10.150.20">
    <property type="entry name" value="5' to 3' exonuclease, C-terminal subdomain"/>
    <property type="match status" value="1"/>
</dbReference>
<evidence type="ECO:0000259" key="12">
    <source>
        <dbReference type="PROSITE" id="PS50173"/>
    </source>
</evidence>
<evidence type="ECO:0000313" key="14">
    <source>
        <dbReference type="Proteomes" id="UP001303222"/>
    </source>
</evidence>
<feature type="transmembrane region" description="Helical" evidence="11">
    <location>
        <begin position="68"/>
        <end position="89"/>
    </location>
</feature>
<evidence type="ECO:0000256" key="5">
    <source>
        <dbReference type="ARBA" id="ARBA00022692"/>
    </source>
</evidence>
<dbReference type="GO" id="GO:0003887">
    <property type="term" value="F:DNA-directed DNA polymerase activity"/>
    <property type="evidence" value="ECO:0007669"/>
    <property type="project" value="InterPro"/>
</dbReference>
<comment type="subcellular location">
    <subcellularLocation>
        <location evidence="1">Membrane</location>
        <topology evidence="1">Multi-pass membrane protein</topology>
    </subcellularLocation>
    <subcellularLocation>
        <location evidence="2">Mitochondrion</location>
    </subcellularLocation>
</comment>
<evidence type="ECO:0000256" key="10">
    <source>
        <dbReference type="SAM" id="MobiDB-lite"/>
    </source>
</evidence>
<keyword evidence="9 11" id="KW-0472">Membrane</keyword>
<evidence type="ECO:0000256" key="9">
    <source>
        <dbReference type="ARBA" id="ARBA00023136"/>
    </source>
</evidence>
<dbReference type="PROSITE" id="PS50173">
    <property type="entry name" value="UMUC"/>
    <property type="match status" value="1"/>
</dbReference>
<dbReference type="NCBIfam" id="NF002677">
    <property type="entry name" value="PRK02406.1"/>
    <property type="match status" value="1"/>
</dbReference>
<dbReference type="GO" id="GO:0140107">
    <property type="term" value="F:high-affinity potassium ion transmembrane transporter activity"/>
    <property type="evidence" value="ECO:0007669"/>
    <property type="project" value="TreeGrafter"/>
</dbReference>
<sequence length="1282" mass="143797">MLPPVNFISIHYAYFIVVCMFASLIFWGSSNPAHRISYADSLFLVVSAMTETGLNTVNLSEMTTWQQILLFLLIIFGSAIWVSIWTVLARKHVFEARFKDVVRADRLRRANRLSSVSLSRSRFMPSQGRRSLNAIPLPAMTETPNLVSKSTSSPGNLDDSILNVHEHHTQCTGTTRFSDKNAPQRPPTLAHIAFAETPHSSLRPTETERDEKGDFGVRSLFARAAGRNAQFHDLSREERRVLGGCEYRALRVLAVIVPLYFFLWQLIGCIALGAWINHHRPEPPLRNGINPWWLGIFNGASAFNNSGMSLLDLNMISFQDSYYVLVTMGLLILAGNTAFPIFLRLILWGLLKVLAGATVETEFCELKETLQFILDYPRRVYTNLFPQRQTWWLAFMLTLLNSVDWVAFELLNIGNPAVESLSKGSRVIDGLFQAVAVRSGGFYVIAIPSLYIGVQVLYTIMMYISCFPVVITLRHTNVYEERSLGIYSGDPVPPDTEAGLHGPSGVTGLARQISHSGTSAIGRVFHHTFTWHGVGVRTPSTNPAADSRISFISQQIQGQLAHDMWWLGVAVLVIVTIETSNFLVDPVTFSVFNVIFEVVSAYGCVGISVGLPNANYSFAGGWHTASKVVLCAVMLRGRHRNLPVALDRAVRLPGDEMHEEEEEDHRLRRSVIICDAASLKYSLLGPSLLKAGQDTVDQSKVSEIIYNASKGSKFFNREEARDKSLTAKIDQILSQKRQLEKLDLGHELRVADNLIAQLELSRDLSQHIVHVDCDAFYAAVEQLGRPELKDLPFAVGGGVLTTCNYIARKYGCRSGMAGFVAKKLCPELILLPINFDKYTAKAGEVREIIAEYDPNFESASIDEAYLNITDYCARHAMTAADAVAKMRSEIHEKTSITVSAGIAANTRLAKICSNMNKPNGQYVLSNERVAIMEFMRNLPCRKVNGIGRVFERELAAVGIHTLGDIYSNRQYLRPLFGEKAYEFLIHCYLGLGRTCVKPAETHERKSVGTESTFRDMSDPTEFRNKLRQTSEDLEQDLRRAECKGRTLCLKVKLHTFEVLTRQAVLPRAVHLATDLYNYALPMLTKLEQEIPGMKLRLMGLRCTHLVSTKKPDTMAFFGLKSRGNELQEYETTSAKKTPDMDGSEWEKWPVKISAASEEQAAHDIAETKLMGRYSPSQVVPQRDGNEIALRPRGVDAEPLVAEPEWWDCPICNRPQAAEERRFNDHIDLCLSRQAIRETIQEEAAMPTPERKTSKMEPKKPKERKRGRQATTPDPKQKRLCFG</sequence>
<comment type="caution">
    <text evidence="13">The sequence shown here is derived from an EMBL/GenBank/DDBJ whole genome shotgun (WGS) entry which is preliminary data.</text>
</comment>
<protein>
    <recommendedName>
        <fullName evidence="3">DNA polymerase kappa</fullName>
    </recommendedName>
</protein>
<feature type="domain" description="UmuC" evidence="12">
    <location>
        <begin position="768"/>
        <end position="947"/>
    </location>
</feature>
<feature type="region of interest" description="Disordered" evidence="10">
    <location>
        <begin position="1239"/>
        <end position="1282"/>
    </location>
</feature>
<evidence type="ECO:0000256" key="7">
    <source>
        <dbReference type="ARBA" id="ARBA00023065"/>
    </source>
</evidence>
<keyword evidence="7" id="KW-0406">Ion transport</keyword>
<evidence type="ECO:0000256" key="6">
    <source>
        <dbReference type="ARBA" id="ARBA00022989"/>
    </source>
</evidence>
<keyword evidence="14" id="KW-1185">Reference proteome</keyword>
<dbReference type="Gene3D" id="3.30.160.60">
    <property type="entry name" value="Classic Zinc Finger"/>
    <property type="match status" value="1"/>
</dbReference>
<dbReference type="GO" id="GO:1990573">
    <property type="term" value="P:potassium ion import across plasma membrane"/>
    <property type="evidence" value="ECO:0007669"/>
    <property type="project" value="TreeGrafter"/>
</dbReference>
<keyword evidence="6 11" id="KW-1133">Transmembrane helix</keyword>